<accession>G9WJF2</accession>
<evidence type="ECO:0000256" key="2">
    <source>
        <dbReference type="ARBA" id="ARBA00022741"/>
    </source>
</evidence>
<evidence type="ECO:0000313" key="6">
    <source>
        <dbReference type="Proteomes" id="UP000004959"/>
    </source>
</evidence>
<dbReference type="GO" id="GO:0016887">
    <property type="term" value="F:ATP hydrolysis activity"/>
    <property type="evidence" value="ECO:0007669"/>
    <property type="project" value="InterPro"/>
</dbReference>
<dbReference type="InterPro" id="IPR003439">
    <property type="entry name" value="ABC_transporter-like_ATP-bd"/>
</dbReference>
<gene>
    <name evidence="5" type="ORF">OKIT_0647</name>
</gene>
<keyword evidence="2" id="KW-0547">Nucleotide-binding</keyword>
<evidence type="ECO:0000259" key="4">
    <source>
        <dbReference type="PROSITE" id="PS50893"/>
    </source>
</evidence>
<evidence type="ECO:0000256" key="3">
    <source>
        <dbReference type="ARBA" id="ARBA00022840"/>
    </source>
</evidence>
<dbReference type="GO" id="GO:0005524">
    <property type="term" value="F:ATP binding"/>
    <property type="evidence" value="ECO:0007669"/>
    <property type="project" value="UniProtKB-KW"/>
</dbReference>
<proteinExistence type="predicted"/>
<evidence type="ECO:0000256" key="1">
    <source>
        <dbReference type="ARBA" id="ARBA00022448"/>
    </source>
</evidence>
<dbReference type="InterPro" id="IPR003593">
    <property type="entry name" value="AAA+_ATPase"/>
</dbReference>
<dbReference type="PROSITE" id="PS50893">
    <property type="entry name" value="ABC_TRANSPORTER_2"/>
    <property type="match status" value="1"/>
</dbReference>
<evidence type="ECO:0000313" key="5">
    <source>
        <dbReference type="EMBL" id="EHN58758.1"/>
    </source>
</evidence>
<feature type="domain" description="ABC transporter" evidence="4">
    <location>
        <begin position="3"/>
        <end position="228"/>
    </location>
</feature>
<dbReference type="InterPro" id="IPR051782">
    <property type="entry name" value="ABC_Transporter_VariousFunc"/>
</dbReference>
<keyword evidence="1" id="KW-0813">Transport</keyword>
<keyword evidence="6" id="KW-1185">Reference proteome</keyword>
<dbReference type="Pfam" id="PF00005">
    <property type="entry name" value="ABC_tran"/>
    <property type="match status" value="1"/>
</dbReference>
<dbReference type="RefSeq" id="WP_007745260.1">
    <property type="nucleotide sequence ID" value="NZ_CM001398.1"/>
</dbReference>
<dbReference type="HOGENOM" id="CLU_000604_1_2_9"/>
<sequence length="229" mass="25690">MILDIQQLSLSFKKKSIFKQTALSISQPGIYGLVAPNGSGKTTLLNLIANLLVPDAGSISLFDKSDNQQRFFQSASFLQDNTVLYDYLTAYDHLKLICQLRQIPVAQIAKIAQLLDVADYLTHKKVSAYSLGMKQRLLLAMALIADTPLVLLDEPLNGLDPTSLQIIRKTLLAMKEHGKTLLISSHNLDELDKVTHKIFFIKNQQIFYKELSSNESSEAVYEKLYMSQP</sequence>
<dbReference type="STRING" id="336988.NT96_09095"/>
<keyword evidence="3 5" id="KW-0067">ATP-binding</keyword>
<comment type="caution">
    <text evidence="5">The sequence shown here is derived from an EMBL/GenBank/DDBJ whole genome shotgun (WGS) entry which is preliminary data.</text>
</comment>
<protein>
    <submittedName>
        <fullName evidence="5">ABC transporter ATP-binding protein</fullName>
    </submittedName>
</protein>
<dbReference type="SMART" id="SM00382">
    <property type="entry name" value="AAA"/>
    <property type="match status" value="1"/>
</dbReference>
<dbReference type="PANTHER" id="PTHR42939">
    <property type="entry name" value="ABC TRANSPORTER ATP-BINDING PROTEIN ALBC-RELATED"/>
    <property type="match status" value="1"/>
</dbReference>
<dbReference type="PROSITE" id="PS00211">
    <property type="entry name" value="ABC_TRANSPORTER_1"/>
    <property type="match status" value="1"/>
</dbReference>
<dbReference type="PATRIC" id="fig|1045004.4.peg.647"/>
<dbReference type="EMBL" id="AFVZ01000001">
    <property type="protein sequence ID" value="EHN58758.1"/>
    <property type="molecule type" value="Genomic_DNA"/>
</dbReference>
<dbReference type="OrthoDB" id="2365508at2"/>
<dbReference type="eggNOG" id="COG1131">
    <property type="taxonomic scope" value="Bacteria"/>
</dbReference>
<dbReference type="Gene3D" id="3.40.50.300">
    <property type="entry name" value="P-loop containing nucleotide triphosphate hydrolases"/>
    <property type="match status" value="1"/>
</dbReference>
<reference evidence="5 6" key="1">
    <citation type="journal article" date="2012" name="PLoS ONE">
        <title>Functional divergence in the genus oenococcus as predicted by genome sequencing of the newly-described species, Oenococcus kitaharae.</title>
        <authorList>
            <person name="Borneman A.R."/>
            <person name="McCarthy J.M."/>
            <person name="Chambers P.J."/>
            <person name="Bartowsky E.J."/>
        </authorList>
    </citation>
    <scope>NUCLEOTIDE SEQUENCE [LARGE SCALE GENOMIC DNA]</scope>
    <source>
        <strain evidence="6">DSM17330</strain>
    </source>
</reference>
<dbReference type="InterPro" id="IPR027417">
    <property type="entry name" value="P-loop_NTPase"/>
</dbReference>
<organism evidence="5 6">
    <name type="scientific">Oenococcus kitaharae DSM 17330</name>
    <dbReference type="NCBI Taxonomy" id="1045004"/>
    <lineage>
        <taxon>Bacteria</taxon>
        <taxon>Bacillati</taxon>
        <taxon>Bacillota</taxon>
        <taxon>Bacilli</taxon>
        <taxon>Lactobacillales</taxon>
        <taxon>Lactobacillaceae</taxon>
        <taxon>Oenococcus</taxon>
    </lineage>
</organism>
<dbReference type="InterPro" id="IPR017871">
    <property type="entry name" value="ABC_transporter-like_CS"/>
</dbReference>
<dbReference type="Proteomes" id="UP000004959">
    <property type="component" value="Chromosome"/>
</dbReference>
<dbReference type="SUPFAM" id="SSF52540">
    <property type="entry name" value="P-loop containing nucleoside triphosphate hydrolases"/>
    <property type="match status" value="1"/>
</dbReference>
<name>G9WJF2_9LACO</name>
<dbReference type="CDD" id="cd03230">
    <property type="entry name" value="ABC_DR_subfamily_A"/>
    <property type="match status" value="1"/>
</dbReference>
<dbReference type="AlphaFoldDB" id="G9WJF2"/>
<dbReference type="PANTHER" id="PTHR42939:SF1">
    <property type="entry name" value="ABC TRANSPORTER ATP-BINDING PROTEIN ALBC-RELATED"/>
    <property type="match status" value="1"/>
</dbReference>